<dbReference type="EMBL" id="CAAALY010282120">
    <property type="protein sequence ID" value="VEL43506.1"/>
    <property type="molecule type" value="Genomic_DNA"/>
</dbReference>
<dbReference type="Proteomes" id="UP000784294">
    <property type="component" value="Unassembled WGS sequence"/>
</dbReference>
<organism evidence="2 3">
    <name type="scientific">Protopolystoma xenopodis</name>
    <dbReference type="NCBI Taxonomy" id="117903"/>
    <lineage>
        <taxon>Eukaryota</taxon>
        <taxon>Metazoa</taxon>
        <taxon>Spiralia</taxon>
        <taxon>Lophotrochozoa</taxon>
        <taxon>Platyhelminthes</taxon>
        <taxon>Monogenea</taxon>
        <taxon>Polyopisthocotylea</taxon>
        <taxon>Polystomatidea</taxon>
        <taxon>Polystomatidae</taxon>
        <taxon>Protopolystoma</taxon>
    </lineage>
</organism>
<evidence type="ECO:0000256" key="1">
    <source>
        <dbReference type="SAM" id="SignalP"/>
    </source>
</evidence>
<keyword evidence="3" id="KW-1185">Reference proteome</keyword>
<evidence type="ECO:0008006" key="4">
    <source>
        <dbReference type="Google" id="ProtNLM"/>
    </source>
</evidence>
<name>A0A448XS24_9PLAT</name>
<feature type="signal peptide" evidence="1">
    <location>
        <begin position="1"/>
        <end position="25"/>
    </location>
</feature>
<reference evidence="2" key="1">
    <citation type="submission" date="2018-11" db="EMBL/GenBank/DDBJ databases">
        <authorList>
            <consortium name="Pathogen Informatics"/>
        </authorList>
    </citation>
    <scope>NUCLEOTIDE SEQUENCE</scope>
</reference>
<evidence type="ECO:0000313" key="3">
    <source>
        <dbReference type="Proteomes" id="UP000784294"/>
    </source>
</evidence>
<dbReference type="AlphaFoldDB" id="A0A448XS24"/>
<comment type="caution">
    <text evidence="2">The sequence shown here is derived from an EMBL/GenBank/DDBJ whole genome shotgun (WGS) entry which is preliminary data.</text>
</comment>
<sequence>MFPSPCTNMCECLLVSTGVILLVSGHSARPNSDLTCCLHEPTRAASVSPLPPPSSRRRERYRPSFLPLILQTPSNSASARLFLLGGLHSTPLCATSLESTPRPPQTG</sequence>
<accession>A0A448XS24</accession>
<evidence type="ECO:0000313" key="2">
    <source>
        <dbReference type="EMBL" id="VEL43506.1"/>
    </source>
</evidence>
<feature type="chain" id="PRO_5019055920" description="Secreted protein" evidence="1">
    <location>
        <begin position="26"/>
        <end position="107"/>
    </location>
</feature>
<keyword evidence="1" id="KW-0732">Signal</keyword>
<gene>
    <name evidence="2" type="ORF">PXEA_LOCUS36946</name>
</gene>
<proteinExistence type="predicted"/>
<protein>
    <recommendedName>
        <fullName evidence="4">Secreted protein</fullName>
    </recommendedName>
</protein>